<accession>A0A2M7RXT4</accession>
<dbReference type="EMBL" id="PFMP01000031">
    <property type="protein sequence ID" value="PIZ10654.1"/>
    <property type="molecule type" value="Genomic_DNA"/>
</dbReference>
<proteinExistence type="predicted"/>
<sequence length="699" mass="74303">YTAGAGGSIIGISPQTVNSGEDGSEVLASPDTGYSFVNWSDGSATNPRTDTNVTGNISVTANFADNGQNVWLGTTNNDWGTATNWSRGTVPTATDGYITTFNASSPNCTVDTSNRVANAIDFTNYTNTITFTFQLLIYGNVTLGAGMHSSGTALFGTIASGILTSNGYTGLYNFRFYGTSQTYTLADNWTVVNLWFSGTTASTINEFTIYVTGSLTSNTASDTSGTTNIIMNGTGTLSSSTYNCHLMLNLTINTTGTITMGTSFAYKSATFIYITGTVIVPSNSTFYIIGTLTLDLSGITWNHISSIIGNSLTVTLLSDLNMKGNLTLAGSNVTYTINGLYNVNVGGNLTLTALTLVYVTGTATIVLNGTGTWSHTGAGYSYVRSNLIINTGGTITLGANVYYYERTFTYIAGTVDTTTNDSTLNVGRSATGATLNLNGLTLNNLYLSTTSGTISLASGLVIGGLFSNIDSASHILVRYVNGSKFPPGFSNTYVKATTEYSSSYAAHIATNPNISLTGTYAGASWISANGSKTDQRFHIDLGTAKVIDRIYYENLHHLGGVTNRGAKNFTFWGSNSAADFADLVYANDGTWVQLTTDVSQFKQHIASDIPDPKYVNVKNTTAYRYYAFKFDDNWGYAGFMGVRRIELQQTPVETQAVITLLPGGTQNLRMVDATNIDSSAGQTIISVGGILSNTLNWSN</sequence>
<dbReference type="Proteomes" id="UP000230105">
    <property type="component" value="Unassembled WGS sequence"/>
</dbReference>
<evidence type="ECO:0000259" key="1">
    <source>
        <dbReference type="Pfam" id="PF18998"/>
    </source>
</evidence>
<feature type="non-terminal residue" evidence="2">
    <location>
        <position position="1"/>
    </location>
</feature>
<dbReference type="Pfam" id="PF18998">
    <property type="entry name" value="Flg_new_2"/>
    <property type="match status" value="1"/>
</dbReference>
<dbReference type="InterPro" id="IPR044060">
    <property type="entry name" value="Bacterial_rp_domain"/>
</dbReference>
<gene>
    <name evidence="2" type="ORF">COY54_01320</name>
</gene>
<dbReference type="InterPro" id="IPR008979">
    <property type="entry name" value="Galactose-bd-like_sf"/>
</dbReference>
<dbReference type="SUPFAM" id="SSF49785">
    <property type="entry name" value="Galactose-binding domain-like"/>
    <property type="match status" value="1"/>
</dbReference>
<reference evidence="3" key="1">
    <citation type="submission" date="2017-09" db="EMBL/GenBank/DDBJ databases">
        <title>Depth-based differentiation of microbial function through sediment-hosted aquifers and enrichment of novel symbionts in the deep terrestrial subsurface.</title>
        <authorList>
            <person name="Probst A.J."/>
            <person name="Ladd B."/>
            <person name="Jarett J.K."/>
            <person name="Geller-Mcgrath D.E."/>
            <person name="Sieber C.M.K."/>
            <person name="Emerson J.B."/>
            <person name="Anantharaman K."/>
            <person name="Thomas B.C."/>
            <person name="Malmstrom R."/>
            <person name="Stieglmeier M."/>
            <person name="Klingl A."/>
            <person name="Woyke T."/>
            <person name="Ryan C.M."/>
            <person name="Banfield J.F."/>
        </authorList>
    </citation>
    <scope>NUCLEOTIDE SEQUENCE [LARGE SCALE GENOMIC DNA]</scope>
</reference>
<evidence type="ECO:0000313" key="2">
    <source>
        <dbReference type="EMBL" id="PIZ10654.1"/>
    </source>
</evidence>
<organism evidence="2 3">
    <name type="scientific">Candidatus Falkowbacteria bacterium CG_4_10_14_0_8_um_filter_41_36</name>
    <dbReference type="NCBI Taxonomy" id="1974556"/>
    <lineage>
        <taxon>Bacteria</taxon>
        <taxon>Candidatus Falkowiibacteriota</taxon>
    </lineage>
</organism>
<name>A0A2M7RXT4_9BACT</name>
<feature type="domain" description="Bacterial repeat" evidence="1">
    <location>
        <begin position="1"/>
        <end position="66"/>
    </location>
</feature>
<comment type="caution">
    <text evidence="2">The sequence shown here is derived from an EMBL/GenBank/DDBJ whole genome shotgun (WGS) entry which is preliminary data.</text>
</comment>
<protein>
    <recommendedName>
        <fullName evidence="1">Bacterial repeat domain-containing protein</fullName>
    </recommendedName>
</protein>
<dbReference type="AlphaFoldDB" id="A0A2M7RXT4"/>
<evidence type="ECO:0000313" key="3">
    <source>
        <dbReference type="Proteomes" id="UP000230105"/>
    </source>
</evidence>